<comment type="caution">
    <text evidence="2">The sequence shown here is derived from an EMBL/GenBank/DDBJ whole genome shotgun (WGS) entry which is preliminary data.</text>
</comment>
<dbReference type="EMBL" id="JPDN02000070">
    <property type="protein sequence ID" value="PON20430.1"/>
    <property type="molecule type" value="Genomic_DNA"/>
</dbReference>
<name>A0A2P4Z829_9HYPO</name>
<dbReference type="GeneID" id="29987434"/>
<evidence type="ECO:0000313" key="2">
    <source>
        <dbReference type="EMBL" id="PON20430.1"/>
    </source>
</evidence>
<feature type="compositionally biased region" description="Acidic residues" evidence="1">
    <location>
        <begin position="139"/>
        <end position="149"/>
    </location>
</feature>
<feature type="region of interest" description="Disordered" evidence="1">
    <location>
        <begin position="109"/>
        <end position="159"/>
    </location>
</feature>
<reference evidence="2 3" key="1">
    <citation type="journal article" date="2016" name="Genome Announc.">
        <title>Draft Whole-Genome Sequence of Trichoderma gamsii T6085, a Promising Biocontrol Agent of Fusarium Head Blight on Wheat.</title>
        <authorList>
            <person name="Baroncelli R."/>
            <person name="Zapparata A."/>
            <person name="Piaggeschi G."/>
            <person name="Sarrocco S."/>
            <person name="Vannacci G."/>
        </authorList>
    </citation>
    <scope>NUCLEOTIDE SEQUENCE [LARGE SCALE GENOMIC DNA]</scope>
    <source>
        <strain evidence="2 3">T6085</strain>
    </source>
</reference>
<evidence type="ECO:0000256" key="1">
    <source>
        <dbReference type="SAM" id="MobiDB-lite"/>
    </source>
</evidence>
<protein>
    <submittedName>
        <fullName evidence="2">Uncharacterized protein</fullName>
    </submittedName>
</protein>
<sequence>MPPEPCSSGTARKSREYRSTGSTKQIRFPTRRRKVRGPSNGVQKRESSSLKRENSSSERKGPSLKQQTLTQMSFVSSFGEDVILLDDDASDEDGTICNKTGSTVLQRESEALLTKEPPELASGEDAIIIQDSCGSTYDGSDDDDDDDDAPAGTNISPPRWPEHVREVVAMPPRSVTWADSMDVVRDSPRRRAHLNRNLEEMKSTQSSQEYGASLSAHVRFAAVEADDREIPDSDEEDNEELQPRDFNGLIHQEMLCVGHETQLIMEEMASLEDPVLTPESSPNKCQLTASQNSLALAPSDGIANDKHDFPMGNTQSQPIAIPQTPSFSLPSSQTTQVGPGDQTDLSQGHNNHHGPAHTQLPSQGQIFESQRVPLQILQSLAPVSARTDILLPTPSEALRPIISGSETFVHLAYRVPEEVQRFWLFSHGILRYMACIQPGRHRGHGWDYPIDQVYQLNNALEERDMQEEGWVHSEVRRYIYLPPAIAGQLLWNLRCATFGQDESQKDDKFEVSSNSSTSSHEDPTGSATTLQSAKADITYIRDRDATGRPSSLNLQDHGSSTATLPANAVFGSSPLLTKSQMLSDSLISDKF</sequence>
<dbReference type="Proteomes" id="UP000054821">
    <property type="component" value="Unassembled WGS sequence"/>
</dbReference>
<feature type="region of interest" description="Disordered" evidence="1">
    <location>
        <begin position="1"/>
        <end position="72"/>
    </location>
</feature>
<dbReference type="STRING" id="398673.A0A2P4Z829"/>
<feature type="region of interest" description="Disordered" evidence="1">
    <location>
        <begin position="504"/>
        <end position="533"/>
    </location>
</feature>
<dbReference type="AlphaFoldDB" id="A0A2P4Z829"/>
<keyword evidence="3" id="KW-1185">Reference proteome</keyword>
<feature type="compositionally biased region" description="Basic and acidic residues" evidence="1">
    <location>
        <begin position="43"/>
        <end position="61"/>
    </location>
</feature>
<feature type="region of interest" description="Disordered" evidence="1">
    <location>
        <begin position="298"/>
        <end position="360"/>
    </location>
</feature>
<accession>A0A2P4Z829</accession>
<feature type="compositionally biased region" description="Polar residues" evidence="1">
    <location>
        <begin position="312"/>
        <end position="349"/>
    </location>
</feature>
<organism evidence="2 3">
    <name type="scientific">Trichoderma gamsii</name>
    <dbReference type="NCBI Taxonomy" id="398673"/>
    <lineage>
        <taxon>Eukaryota</taxon>
        <taxon>Fungi</taxon>
        <taxon>Dikarya</taxon>
        <taxon>Ascomycota</taxon>
        <taxon>Pezizomycotina</taxon>
        <taxon>Sordariomycetes</taxon>
        <taxon>Hypocreomycetidae</taxon>
        <taxon>Hypocreales</taxon>
        <taxon>Hypocreaceae</taxon>
        <taxon>Trichoderma</taxon>
    </lineage>
</organism>
<evidence type="ECO:0000313" key="3">
    <source>
        <dbReference type="Proteomes" id="UP000054821"/>
    </source>
</evidence>
<dbReference type="RefSeq" id="XP_018659517.1">
    <property type="nucleotide sequence ID" value="XM_018807351.1"/>
</dbReference>
<gene>
    <name evidence="2" type="ORF">TGAM01_v210734</name>
</gene>
<proteinExistence type="predicted"/>